<evidence type="ECO:0000313" key="8">
    <source>
        <dbReference type="EMBL" id="KAB8342739.1"/>
    </source>
</evidence>
<dbReference type="Proteomes" id="UP000327013">
    <property type="component" value="Unassembled WGS sequence"/>
</dbReference>
<dbReference type="GO" id="GO:0003677">
    <property type="term" value="F:DNA binding"/>
    <property type="evidence" value="ECO:0007669"/>
    <property type="project" value="UniProtKB-KW"/>
</dbReference>
<feature type="domain" description="ORC6 first cyclin-like" evidence="7">
    <location>
        <begin position="106"/>
        <end position="191"/>
    </location>
</feature>
<comment type="similarity">
    <text evidence="2">Belongs to the ORC6 family.</text>
</comment>
<name>A0A5N6KSC2_9ROSI</name>
<evidence type="ECO:0000259" key="7">
    <source>
        <dbReference type="Pfam" id="PF05460"/>
    </source>
</evidence>
<evidence type="ECO:0000256" key="5">
    <source>
        <dbReference type="ARBA" id="ARBA00023242"/>
    </source>
</evidence>
<feature type="compositionally biased region" description="Polar residues" evidence="6">
    <location>
        <begin position="418"/>
        <end position="433"/>
    </location>
</feature>
<evidence type="ECO:0000256" key="1">
    <source>
        <dbReference type="ARBA" id="ARBA00004123"/>
    </source>
</evidence>
<evidence type="ECO:0000256" key="4">
    <source>
        <dbReference type="ARBA" id="ARBA00023125"/>
    </source>
</evidence>
<keyword evidence="5" id="KW-0539">Nucleus</keyword>
<gene>
    <name evidence="8" type="ORF">FH972_022337</name>
</gene>
<protein>
    <recommendedName>
        <fullName evidence="7">ORC6 first cyclin-like domain-containing protein</fullName>
    </recommendedName>
</protein>
<evidence type="ECO:0000313" key="9">
    <source>
        <dbReference type="Proteomes" id="UP000327013"/>
    </source>
</evidence>
<comment type="caution">
    <text evidence="8">The sequence shown here is derived from an EMBL/GenBank/DDBJ whole genome shotgun (WGS) entry which is preliminary data.</text>
</comment>
<feature type="compositionally biased region" description="Acidic residues" evidence="6">
    <location>
        <begin position="451"/>
        <end position="469"/>
    </location>
</feature>
<dbReference type="Pfam" id="PF05460">
    <property type="entry name" value="ORC6"/>
    <property type="match status" value="1"/>
</dbReference>
<keyword evidence="4" id="KW-0238">DNA-binding</keyword>
<sequence length="540" mass="59870">MLRKDTKDKTLGIYIYKPFADQRKRAERRKRRPQHDPITLPLQVVASLRRVCSSQLPLVPHTTKSTLQFIFVAATESDAVKQYSKKAVVVIMQSQQAATSQNLHVLLPSYTRPTFPQELISLSQSLQALSRSRASTLKPDEEIARGFACCHLACERLKQKLNLPTITVSAPCGPRIYKKLFQFLDKALPEQTPTTPRKNASTYDETGSAITRTPTARTPGSVATPSNPARGSQPGTPTPLRHSMAFPGSDMPERKKRRLDDGGDVLASLKKRSDAPEWLHSATQYLAKKFICPAAAPYVYQGVCEVSKNKRLPEEEMASLVVAVLLAVLNRMGRMDNMATSYMVGVREMVALRRVGITRMGAVVTDVERWIEEEADGWKTTAWFESVPVNGAGELIDALPNEAEVQAPQATPRKDPSNIHTQLSQPATPAKQTPQKERPVALSHLPPQSEAEVDDHDEDMEDASFEADFEPGIRQPSFPQRQGEKKTARSGTTRGGIGTMIQPANDWLSEERRADFAAWKAQIMCKIEAAERRQQKAAAA</sequence>
<keyword evidence="9" id="KW-1185">Reference proteome</keyword>
<dbReference type="OrthoDB" id="5367324at2759"/>
<keyword evidence="3" id="KW-0235">DNA replication</keyword>
<evidence type="ECO:0000256" key="3">
    <source>
        <dbReference type="ARBA" id="ARBA00022705"/>
    </source>
</evidence>
<feature type="region of interest" description="Disordered" evidence="6">
    <location>
        <begin position="188"/>
        <end position="258"/>
    </location>
</feature>
<dbReference type="AlphaFoldDB" id="A0A5N6KSC2"/>
<dbReference type="GO" id="GO:0005664">
    <property type="term" value="C:nuclear origin of replication recognition complex"/>
    <property type="evidence" value="ECO:0007669"/>
    <property type="project" value="InterPro"/>
</dbReference>
<proteinExistence type="inferred from homology"/>
<evidence type="ECO:0000256" key="2">
    <source>
        <dbReference type="ARBA" id="ARBA00010840"/>
    </source>
</evidence>
<organism evidence="8 9">
    <name type="scientific">Carpinus fangiana</name>
    <dbReference type="NCBI Taxonomy" id="176857"/>
    <lineage>
        <taxon>Eukaryota</taxon>
        <taxon>Viridiplantae</taxon>
        <taxon>Streptophyta</taxon>
        <taxon>Embryophyta</taxon>
        <taxon>Tracheophyta</taxon>
        <taxon>Spermatophyta</taxon>
        <taxon>Magnoliopsida</taxon>
        <taxon>eudicotyledons</taxon>
        <taxon>Gunneridae</taxon>
        <taxon>Pentapetalae</taxon>
        <taxon>rosids</taxon>
        <taxon>fabids</taxon>
        <taxon>Fagales</taxon>
        <taxon>Betulaceae</taxon>
        <taxon>Carpinus</taxon>
    </lineage>
</organism>
<evidence type="ECO:0000256" key="6">
    <source>
        <dbReference type="SAM" id="MobiDB-lite"/>
    </source>
</evidence>
<dbReference type="InterPro" id="IPR008721">
    <property type="entry name" value="ORC6_cyclin_first"/>
</dbReference>
<dbReference type="EMBL" id="VIBQ01000012">
    <property type="protein sequence ID" value="KAB8342739.1"/>
    <property type="molecule type" value="Genomic_DNA"/>
</dbReference>
<feature type="region of interest" description="Disordered" evidence="6">
    <location>
        <begin position="405"/>
        <end position="505"/>
    </location>
</feature>
<accession>A0A5N6KSC2</accession>
<dbReference type="GO" id="GO:0006260">
    <property type="term" value="P:DNA replication"/>
    <property type="evidence" value="ECO:0007669"/>
    <property type="project" value="UniProtKB-KW"/>
</dbReference>
<reference evidence="8 9" key="1">
    <citation type="submission" date="2019-06" db="EMBL/GenBank/DDBJ databases">
        <title>A chromosomal-level reference genome of Carpinus fangiana (Coryloideae, Betulaceae).</title>
        <authorList>
            <person name="Yang X."/>
            <person name="Wang Z."/>
            <person name="Zhang L."/>
            <person name="Hao G."/>
            <person name="Liu J."/>
            <person name="Yang Y."/>
        </authorList>
    </citation>
    <scope>NUCLEOTIDE SEQUENCE [LARGE SCALE GENOMIC DNA]</scope>
    <source>
        <strain evidence="8">Cfa_2016G</strain>
        <tissue evidence="8">Leaf</tissue>
    </source>
</reference>
<feature type="compositionally biased region" description="Polar residues" evidence="6">
    <location>
        <begin position="191"/>
        <end position="235"/>
    </location>
</feature>
<comment type="subcellular location">
    <subcellularLocation>
        <location evidence="1">Nucleus</location>
    </subcellularLocation>
</comment>